<keyword evidence="2" id="KW-1003">Cell membrane</keyword>
<feature type="domain" description="Signal transduction histidine kinase 5TM receptor LytS transmembrane region" evidence="8">
    <location>
        <begin position="37"/>
        <end position="190"/>
    </location>
</feature>
<name>A0A1H3ZBQ9_9RHOB</name>
<dbReference type="Pfam" id="PF07694">
    <property type="entry name" value="5TM-5TMR_LYT"/>
    <property type="match status" value="1"/>
</dbReference>
<evidence type="ECO:0000256" key="2">
    <source>
        <dbReference type="ARBA" id="ARBA00022475"/>
    </source>
</evidence>
<keyword evidence="4 7" id="KW-1133">Transmembrane helix</keyword>
<evidence type="ECO:0000256" key="5">
    <source>
        <dbReference type="ARBA" id="ARBA00023136"/>
    </source>
</evidence>
<keyword evidence="5 7" id="KW-0472">Membrane</keyword>
<dbReference type="GO" id="GO:0005886">
    <property type="term" value="C:plasma membrane"/>
    <property type="evidence" value="ECO:0007669"/>
    <property type="project" value="UniProtKB-SubCell"/>
</dbReference>
<dbReference type="GO" id="GO:0000155">
    <property type="term" value="F:phosphorelay sensor kinase activity"/>
    <property type="evidence" value="ECO:0007669"/>
    <property type="project" value="InterPro"/>
</dbReference>
<evidence type="ECO:0000259" key="8">
    <source>
        <dbReference type="Pfam" id="PF07694"/>
    </source>
</evidence>
<evidence type="ECO:0000256" key="4">
    <source>
        <dbReference type="ARBA" id="ARBA00022989"/>
    </source>
</evidence>
<dbReference type="OrthoDB" id="9796100at2"/>
<evidence type="ECO:0000313" key="10">
    <source>
        <dbReference type="Proteomes" id="UP000198703"/>
    </source>
</evidence>
<dbReference type="Gene3D" id="1.10.1760.20">
    <property type="match status" value="1"/>
</dbReference>
<feature type="transmembrane region" description="Helical" evidence="7">
    <location>
        <begin position="6"/>
        <end position="25"/>
    </location>
</feature>
<dbReference type="AlphaFoldDB" id="A0A1H3ZBQ9"/>
<dbReference type="InterPro" id="IPR011620">
    <property type="entry name" value="Sig_transdc_His_kinase_LytS_TM"/>
</dbReference>
<feature type="transmembrane region" description="Helical" evidence="7">
    <location>
        <begin position="136"/>
        <end position="157"/>
    </location>
</feature>
<sequence>MLDIGLTALLSNLGLLTLGAVLLFIVTRQRRLSRVCYTERTLLGAALGLLSVIVMQTSVPGPYGSTIDTRAAPLFLAGYFGGPVGALAASVIGGAARFQIGGPAVYGGVLSVVIYTTVGWQAAAVSERVDWKRCGAIGWAMAAILASVAVLPSFFVFRPLEIGLALVINAWPTVMFGNIAGLLIMGLLFESFHEGPGGGPGRAAPQDKGRAPDSRRQRGARFAAFPTQAPPAADAAAPTAEITWLPATRERSAG</sequence>
<feature type="compositionally biased region" description="Basic and acidic residues" evidence="6">
    <location>
        <begin position="205"/>
        <end position="216"/>
    </location>
</feature>
<protein>
    <submittedName>
        <fullName evidence="9">5TMR of 5TMR-LYT</fullName>
    </submittedName>
</protein>
<organism evidence="9 10">
    <name type="scientific">Rubrimonas cliftonensis</name>
    <dbReference type="NCBI Taxonomy" id="89524"/>
    <lineage>
        <taxon>Bacteria</taxon>
        <taxon>Pseudomonadati</taxon>
        <taxon>Pseudomonadota</taxon>
        <taxon>Alphaproteobacteria</taxon>
        <taxon>Rhodobacterales</taxon>
        <taxon>Paracoccaceae</taxon>
        <taxon>Rubrimonas</taxon>
    </lineage>
</organism>
<gene>
    <name evidence="9" type="ORF">SAMN05444370_103477</name>
</gene>
<keyword evidence="3 7" id="KW-0812">Transmembrane</keyword>
<dbReference type="RefSeq" id="WP_093251297.1">
    <property type="nucleotide sequence ID" value="NZ_FNQM01000003.1"/>
</dbReference>
<proteinExistence type="predicted"/>
<dbReference type="EMBL" id="FNQM01000003">
    <property type="protein sequence ID" value="SEA21219.1"/>
    <property type="molecule type" value="Genomic_DNA"/>
</dbReference>
<accession>A0A1H3ZBQ9</accession>
<feature type="region of interest" description="Disordered" evidence="6">
    <location>
        <begin position="197"/>
        <end position="254"/>
    </location>
</feature>
<comment type="subcellular location">
    <subcellularLocation>
        <location evidence="1">Cell membrane</location>
        <topology evidence="1">Multi-pass membrane protein</topology>
    </subcellularLocation>
</comment>
<dbReference type="Proteomes" id="UP000198703">
    <property type="component" value="Unassembled WGS sequence"/>
</dbReference>
<dbReference type="STRING" id="89524.SAMN05444370_103477"/>
<evidence type="ECO:0000256" key="3">
    <source>
        <dbReference type="ARBA" id="ARBA00022692"/>
    </source>
</evidence>
<feature type="transmembrane region" description="Helical" evidence="7">
    <location>
        <begin position="37"/>
        <end position="59"/>
    </location>
</feature>
<dbReference type="GO" id="GO:0071555">
    <property type="term" value="P:cell wall organization"/>
    <property type="evidence" value="ECO:0007669"/>
    <property type="project" value="InterPro"/>
</dbReference>
<evidence type="ECO:0000256" key="1">
    <source>
        <dbReference type="ARBA" id="ARBA00004651"/>
    </source>
</evidence>
<evidence type="ECO:0000256" key="6">
    <source>
        <dbReference type="SAM" id="MobiDB-lite"/>
    </source>
</evidence>
<feature type="compositionally biased region" description="Low complexity" evidence="6">
    <location>
        <begin position="220"/>
        <end position="240"/>
    </location>
</feature>
<evidence type="ECO:0000313" key="9">
    <source>
        <dbReference type="EMBL" id="SEA21219.1"/>
    </source>
</evidence>
<evidence type="ECO:0000256" key="7">
    <source>
        <dbReference type="SAM" id="Phobius"/>
    </source>
</evidence>
<keyword evidence="10" id="KW-1185">Reference proteome</keyword>
<feature type="transmembrane region" description="Helical" evidence="7">
    <location>
        <begin position="104"/>
        <end position="124"/>
    </location>
</feature>
<reference evidence="9 10" key="1">
    <citation type="submission" date="2016-10" db="EMBL/GenBank/DDBJ databases">
        <authorList>
            <person name="de Groot N.N."/>
        </authorList>
    </citation>
    <scope>NUCLEOTIDE SEQUENCE [LARGE SCALE GENOMIC DNA]</scope>
    <source>
        <strain evidence="9 10">DSM 15345</strain>
    </source>
</reference>
<feature type="transmembrane region" description="Helical" evidence="7">
    <location>
        <begin position="164"/>
        <end position="189"/>
    </location>
</feature>
<feature type="transmembrane region" description="Helical" evidence="7">
    <location>
        <begin position="71"/>
        <end position="92"/>
    </location>
</feature>